<dbReference type="PANTHER" id="PTHR12832">
    <property type="entry name" value="TESTIS-SPECIFIC PROTEIN PBS13 T-COMPLEX 11"/>
    <property type="match status" value="1"/>
</dbReference>
<evidence type="ECO:0000256" key="2">
    <source>
        <dbReference type="SAM" id="MobiDB-lite"/>
    </source>
</evidence>
<comment type="caution">
    <text evidence="3">The sequence shown here is derived from an EMBL/GenBank/DDBJ whole genome shotgun (WGS) entry which is preliminary data.</text>
</comment>
<dbReference type="Proteomes" id="UP000825729">
    <property type="component" value="Unassembled WGS sequence"/>
</dbReference>
<proteinExistence type="inferred from homology"/>
<dbReference type="PANTHER" id="PTHR12832:SF11">
    <property type="entry name" value="LD23868P"/>
    <property type="match status" value="1"/>
</dbReference>
<feature type="region of interest" description="Disordered" evidence="2">
    <location>
        <begin position="602"/>
        <end position="625"/>
    </location>
</feature>
<accession>A0AAV7EHL1</accession>
<feature type="region of interest" description="Disordered" evidence="2">
    <location>
        <begin position="376"/>
        <end position="398"/>
    </location>
</feature>
<sequence length="1168" mass="131975">MAAGIELAESGRVVGIALEFPGIGSSSPGKVPKRIRERLLETKAPLSAEDIESKLKGADLRRQQFHEWLSSKARPKPRSPSWSSQDEDLGQRLEAKLHAAQQKRLNILMEAQVRLARLDELRKAAKTGVEMRFEKEREELGTKVESRVQQAELNRMLLLEAHRQRKALAQERTAKSLSRRMIQEKKLKECMYASICQKRASAEKKRLGLLEAEKTRARARVLEARRVANSVYHQREIQRRRMRDQLEDRLQRAKWQRAEYLRQRRSPRCASHCNRNKMYRHGDFLSRKLARCWKQFLKSRKTTFALAKAHEALEINEKSVKLMPFEQLAFRIESVSTIQAVKALLERLENRFKVSQTSAENVENIDHLLKRLASPPKRSRVARRGPNKDTKSSQPNNLSRYPARLVLCAYMILGHPDAVFSGQGEREVALAEAALKFIREFELLIKIILEGSWGQSSIGSSRQLSSSVMFETHKHQKSSLLPNQRPFRSQLAAFDAAWRSYLYCFVVWKVKDARSLEEDLVRAACQLELSMIQKCKITPEGESSDLTHDLKAIKRQVSEDQKLLRDKVLHLSGNAGVERMESALLDARAKFFETQESRSAMLTPPTNISCSTSSSSIEPDLEDKKSVEDIGKSSRVVRALFKDDSSQHKVGVNPPGENIVLVNEVVHEGPQAFAEDFGGSNEFQNDIKAKIRETMERAFWDSIMDSIKLGEQPDYERIVELVKEMRDELCEIAPHSWKQDIQDTLDIGIFSQVLKSGIRDTGYLGRILEYALITLQKLSAPAKTSEMEKVHKNFLNELSELVISDDKTNNSFIIAAIKAVRFVLEQTQVLKREISKARTRMMQYFIKGAAGFEYLQKAFADHYGHPSGCLSSLPRTMQWFGSLKDSVQQEWQQHIDLLSDLMPSGGSFPSSSQGLHPAVSLRAGGAIPLASNWNTAVSHPMSIDTGDKYPECKGEKVDLFVRLGLLKLACGVEGVTEESLPETHKLNVFRLRAVQSQLQKIIVISTSMLILRQLLLTENPNPLDVDTMISDTAQRLLELLDSSPDVGFVQIIDAISNQVFSKGCDEGKSGVEKLQSKKEMISSLLLKSLRAEDAIFLKVSHAMYVAARGVVLSGSSTHGRELAEKALRRVGAVVLLDRLEKAVQALTKMAVVSVQVHRQWYAFLIDNV</sequence>
<keyword evidence="4" id="KW-1185">Reference proteome</keyword>
<dbReference type="GO" id="GO:0007165">
    <property type="term" value="P:signal transduction"/>
    <property type="evidence" value="ECO:0007669"/>
    <property type="project" value="TreeGrafter"/>
</dbReference>
<gene>
    <name evidence="3" type="ORF">H6P81_014049</name>
</gene>
<protein>
    <recommendedName>
        <fullName evidence="5">T-complex protein 11</fullName>
    </recommendedName>
</protein>
<evidence type="ECO:0008006" key="5">
    <source>
        <dbReference type="Google" id="ProtNLM"/>
    </source>
</evidence>
<dbReference type="InterPro" id="IPR008862">
    <property type="entry name" value="Tcp11"/>
</dbReference>
<feature type="region of interest" description="Disordered" evidence="2">
    <location>
        <begin position="69"/>
        <end position="89"/>
    </location>
</feature>
<evidence type="ECO:0000256" key="1">
    <source>
        <dbReference type="ARBA" id="ARBA00010954"/>
    </source>
</evidence>
<dbReference type="AlphaFoldDB" id="A0AAV7EHL1"/>
<name>A0AAV7EHL1_ARIFI</name>
<dbReference type="Pfam" id="PF05794">
    <property type="entry name" value="Tcp11"/>
    <property type="match status" value="1"/>
</dbReference>
<evidence type="ECO:0000313" key="3">
    <source>
        <dbReference type="EMBL" id="KAG9447921.1"/>
    </source>
</evidence>
<dbReference type="EMBL" id="JAINDJ010000005">
    <property type="protein sequence ID" value="KAG9447921.1"/>
    <property type="molecule type" value="Genomic_DNA"/>
</dbReference>
<reference evidence="3 4" key="1">
    <citation type="submission" date="2021-07" db="EMBL/GenBank/DDBJ databases">
        <title>The Aristolochia fimbriata genome: insights into angiosperm evolution, floral development and chemical biosynthesis.</title>
        <authorList>
            <person name="Jiao Y."/>
        </authorList>
    </citation>
    <scope>NUCLEOTIDE SEQUENCE [LARGE SCALE GENOMIC DNA]</scope>
    <source>
        <strain evidence="3">IBCAS-2021</strain>
        <tissue evidence="3">Leaf</tissue>
    </source>
</reference>
<organism evidence="3 4">
    <name type="scientific">Aristolochia fimbriata</name>
    <name type="common">White veined hardy Dutchman's pipe vine</name>
    <dbReference type="NCBI Taxonomy" id="158543"/>
    <lineage>
        <taxon>Eukaryota</taxon>
        <taxon>Viridiplantae</taxon>
        <taxon>Streptophyta</taxon>
        <taxon>Embryophyta</taxon>
        <taxon>Tracheophyta</taxon>
        <taxon>Spermatophyta</taxon>
        <taxon>Magnoliopsida</taxon>
        <taxon>Magnoliidae</taxon>
        <taxon>Piperales</taxon>
        <taxon>Aristolochiaceae</taxon>
        <taxon>Aristolochia</taxon>
    </lineage>
</organism>
<comment type="similarity">
    <text evidence="1">Belongs to the TCP11 family.</text>
</comment>
<evidence type="ECO:0000313" key="4">
    <source>
        <dbReference type="Proteomes" id="UP000825729"/>
    </source>
</evidence>